<evidence type="ECO:0000313" key="3">
    <source>
        <dbReference type="EMBL" id="QSL94674.1"/>
    </source>
</evidence>
<evidence type="ECO:0000259" key="2">
    <source>
        <dbReference type="Pfam" id="PF12804"/>
    </source>
</evidence>
<protein>
    <submittedName>
        <fullName evidence="3">Nucleotidyltransferase family protein</fullName>
    </submittedName>
</protein>
<dbReference type="PANTHER" id="PTHR43777:SF1">
    <property type="entry name" value="MOLYBDENUM COFACTOR CYTIDYLYLTRANSFERASE"/>
    <property type="match status" value="1"/>
</dbReference>
<keyword evidence="1" id="KW-0460">Magnesium</keyword>
<dbReference type="PANTHER" id="PTHR43777">
    <property type="entry name" value="MOLYBDENUM COFACTOR CYTIDYLYLTRANSFERASE"/>
    <property type="match status" value="1"/>
</dbReference>
<dbReference type="EMBL" id="CP070505">
    <property type="protein sequence ID" value="QSL94674.1"/>
    <property type="molecule type" value="Genomic_DNA"/>
</dbReference>
<dbReference type="AlphaFoldDB" id="A0ABD7E1R1"/>
<evidence type="ECO:0000313" key="4">
    <source>
        <dbReference type="Proteomes" id="UP000663658"/>
    </source>
</evidence>
<gene>
    <name evidence="3" type="ORF">JWV26_10070</name>
</gene>
<feature type="domain" description="MobA-like NTP transferase" evidence="2">
    <location>
        <begin position="14"/>
        <end position="172"/>
    </location>
</feature>
<dbReference type="InterPro" id="IPR025877">
    <property type="entry name" value="MobA-like_NTP_Trfase"/>
</dbReference>
<dbReference type="KEGG" id="pty:JWV26_10070"/>
<dbReference type="RefSeq" id="WP_206418963.1">
    <property type="nucleotide sequence ID" value="NZ_CP070505.1"/>
</dbReference>
<proteinExistence type="predicted"/>
<dbReference type="InterPro" id="IPR029044">
    <property type="entry name" value="Nucleotide-diphossugar_trans"/>
</dbReference>
<evidence type="ECO:0000256" key="1">
    <source>
        <dbReference type="ARBA" id="ARBA00022842"/>
    </source>
</evidence>
<dbReference type="Gene3D" id="3.90.550.10">
    <property type="entry name" value="Spore Coat Polysaccharide Biosynthesis Protein SpsA, Chain A"/>
    <property type="match status" value="1"/>
</dbReference>
<reference evidence="3 4" key="1">
    <citation type="submission" date="2021-02" db="EMBL/GenBank/DDBJ databases">
        <title>Whole genome sequencing of Pseudomonas alcaliphila strain SM2.</title>
        <authorList>
            <person name="Alshamsi M.S."/>
            <person name="Sudalaimuthuasari N."/>
            <person name="Kundu B."/>
            <person name="AlMaskari R.S."/>
            <person name="Elmahi Y."/>
            <person name="Mundra S."/>
            <person name="Chandran S."/>
            <person name="Malik S."/>
            <person name="Hazzouri K.M."/>
            <person name="Amiri K.M.A."/>
        </authorList>
    </citation>
    <scope>NUCLEOTIDE SEQUENCE [LARGE SCALE GENOMIC DNA]</scope>
    <source>
        <strain evidence="3 4">SM2</strain>
    </source>
</reference>
<dbReference type="GO" id="GO:0016779">
    <property type="term" value="F:nucleotidyltransferase activity"/>
    <property type="evidence" value="ECO:0007669"/>
    <property type="project" value="UniProtKB-ARBA"/>
</dbReference>
<name>A0ABD7E1R1_9GAMM</name>
<dbReference type="Proteomes" id="UP000663658">
    <property type="component" value="Chromosome"/>
</dbReference>
<accession>A0ABD7E1R1</accession>
<organism evidence="3 4">
    <name type="scientific">Ectopseudomonas toyotomiensis</name>
    <dbReference type="NCBI Taxonomy" id="554344"/>
    <lineage>
        <taxon>Bacteria</taxon>
        <taxon>Pseudomonadati</taxon>
        <taxon>Pseudomonadota</taxon>
        <taxon>Gammaproteobacteria</taxon>
        <taxon>Pseudomonadales</taxon>
        <taxon>Pseudomonadaceae</taxon>
        <taxon>Ectopseudomonas</taxon>
    </lineage>
</organism>
<dbReference type="Pfam" id="PF12804">
    <property type="entry name" value="NTP_transf_3"/>
    <property type="match status" value="1"/>
</dbReference>
<sequence length="197" mass="21200">MPTNSERKDSTVAGLVLAAGFSRRFGSDKRCARLSNGQTLLAASLELPCAFLEQVWVVLRPEDDCGALGVLAPVQVVRNPDAELGMGHSLASGMERVSQVTKASAIAVFLGDMPWIAADSLKHLMTLASPEHIVVPTYRERPGHPVLFGRRFWPALQGLSGDTGAKSLISANSQAVRYLTLDDPGILRDIDVPQLLE</sequence>
<dbReference type="SUPFAM" id="SSF53448">
    <property type="entry name" value="Nucleotide-diphospho-sugar transferases"/>
    <property type="match status" value="1"/>
</dbReference>
<dbReference type="CDD" id="cd04182">
    <property type="entry name" value="GT_2_like_f"/>
    <property type="match status" value="1"/>
</dbReference>